<dbReference type="GO" id="GO:0046983">
    <property type="term" value="F:protein dimerization activity"/>
    <property type="evidence" value="ECO:0007669"/>
    <property type="project" value="InterPro"/>
</dbReference>
<name>A0A453L421_AEGTS</name>
<dbReference type="Gramene" id="AET5Gv20622000.17">
    <property type="protein sequence ID" value="AET5Gv20622000.17"/>
    <property type="gene ID" value="AET5Gv20622000"/>
</dbReference>
<keyword evidence="3" id="KW-0804">Transcription</keyword>
<organism evidence="4 5">
    <name type="scientific">Aegilops tauschii subsp. strangulata</name>
    <name type="common">Goatgrass</name>
    <dbReference type="NCBI Taxonomy" id="200361"/>
    <lineage>
        <taxon>Eukaryota</taxon>
        <taxon>Viridiplantae</taxon>
        <taxon>Streptophyta</taxon>
        <taxon>Embryophyta</taxon>
        <taxon>Tracheophyta</taxon>
        <taxon>Spermatophyta</taxon>
        <taxon>Magnoliopsida</taxon>
        <taxon>Liliopsida</taxon>
        <taxon>Poales</taxon>
        <taxon>Poaceae</taxon>
        <taxon>BOP clade</taxon>
        <taxon>Pooideae</taxon>
        <taxon>Triticodae</taxon>
        <taxon>Triticeae</taxon>
        <taxon>Triticinae</taxon>
        <taxon>Aegilops</taxon>
    </lineage>
</organism>
<comment type="similarity">
    <text evidence="1">Belongs to the bHLH protein family.</text>
</comment>
<proteinExistence type="inferred from homology"/>
<evidence type="ECO:0000256" key="1">
    <source>
        <dbReference type="ARBA" id="ARBA00005510"/>
    </source>
</evidence>
<dbReference type="AlphaFoldDB" id="A0A453L421"/>
<dbReference type="Proteomes" id="UP000015105">
    <property type="component" value="Chromosome 5D"/>
</dbReference>
<keyword evidence="2" id="KW-0805">Transcription regulation</keyword>
<reference evidence="4" key="5">
    <citation type="journal article" date="2021" name="G3 (Bethesda)">
        <title>Aegilops tauschii genome assembly Aet v5.0 features greater sequence contiguity and improved annotation.</title>
        <authorList>
            <person name="Wang L."/>
            <person name="Zhu T."/>
            <person name="Rodriguez J.C."/>
            <person name="Deal K.R."/>
            <person name="Dubcovsky J."/>
            <person name="McGuire P.E."/>
            <person name="Lux T."/>
            <person name="Spannagl M."/>
            <person name="Mayer K.F.X."/>
            <person name="Baldrich P."/>
            <person name="Meyers B.C."/>
            <person name="Huo N."/>
            <person name="Gu Y.Q."/>
            <person name="Zhou H."/>
            <person name="Devos K.M."/>
            <person name="Bennetzen J.L."/>
            <person name="Unver T."/>
            <person name="Budak H."/>
            <person name="Gulick P.J."/>
            <person name="Galiba G."/>
            <person name="Kalapos B."/>
            <person name="Nelson D.R."/>
            <person name="Li P."/>
            <person name="You F.M."/>
            <person name="Luo M.C."/>
            <person name="Dvorak J."/>
        </authorList>
    </citation>
    <scope>NUCLEOTIDE SEQUENCE [LARGE SCALE GENOMIC DNA]</scope>
    <source>
        <strain evidence="4">cv. AL8/78</strain>
    </source>
</reference>
<dbReference type="CDD" id="cd11393">
    <property type="entry name" value="bHLH_AtbHLH_like"/>
    <property type="match status" value="1"/>
</dbReference>
<reference evidence="4" key="3">
    <citation type="journal article" date="2017" name="Nature">
        <title>Genome sequence of the progenitor of the wheat D genome Aegilops tauschii.</title>
        <authorList>
            <person name="Luo M.C."/>
            <person name="Gu Y.Q."/>
            <person name="Puiu D."/>
            <person name="Wang H."/>
            <person name="Twardziok S.O."/>
            <person name="Deal K.R."/>
            <person name="Huo N."/>
            <person name="Zhu T."/>
            <person name="Wang L."/>
            <person name="Wang Y."/>
            <person name="McGuire P.E."/>
            <person name="Liu S."/>
            <person name="Long H."/>
            <person name="Ramasamy R.K."/>
            <person name="Rodriguez J.C."/>
            <person name="Van S.L."/>
            <person name="Yuan L."/>
            <person name="Wang Z."/>
            <person name="Xia Z."/>
            <person name="Xiao L."/>
            <person name="Anderson O.D."/>
            <person name="Ouyang S."/>
            <person name="Liang Y."/>
            <person name="Zimin A.V."/>
            <person name="Pertea G."/>
            <person name="Qi P."/>
            <person name="Bennetzen J.L."/>
            <person name="Dai X."/>
            <person name="Dawson M.W."/>
            <person name="Muller H.G."/>
            <person name="Kugler K."/>
            <person name="Rivarola-Duarte L."/>
            <person name="Spannagl M."/>
            <person name="Mayer K.F.X."/>
            <person name="Lu F.H."/>
            <person name="Bevan M.W."/>
            <person name="Leroy P."/>
            <person name="Li P."/>
            <person name="You F.M."/>
            <person name="Sun Q."/>
            <person name="Liu Z."/>
            <person name="Lyons E."/>
            <person name="Wicker T."/>
            <person name="Salzberg S.L."/>
            <person name="Devos K.M."/>
            <person name="Dvorak J."/>
        </authorList>
    </citation>
    <scope>NUCLEOTIDE SEQUENCE [LARGE SCALE GENOMIC DNA]</scope>
    <source>
        <strain evidence="4">cv. AL8/78</strain>
    </source>
</reference>
<sequence length="54" mass="5910">MPCQGFNPLQTNTSDMLDLAVDYIKELQMQVKVMNDGRASCTCAAGRAPRNFAS</sequence>
<reference evidence="5" key="2">
    <citation type="journal article" date="2017" name="Nat. Plants">
        <title>The Aegilops tauschii genome reveals multiple impacts of transposons.</title>
        <authorList>
            <person name="Zhao G."/>
            <person name="Zou C."/>
            <person name="Li K."/>
            <person name="Wang K."/>
            <person name="Li T."/>
            <person name="Gao L."/>
            <person name="Zhang X."/>
            <person name="Wang H."/>
            <person name="Yang Z."/>
            <person name="Liu X."/>
            <person name="Jiang W."/>
            <person name="Mao L."/>
            <person name="Kong X."/>
            <person name="Jiao Y."/>
            <person name="Jia J."/>
        </authorList>
    </citation>
    <scope>NUCLEOTIDE SEQUENCE [LARGE SCALE GENOMIC DNA]</scope>
    <source>
        <strain evidence="5">cv. AL8/78</strain>
    </source>
</reference>
<dbReference type="EnsemblPlants" id="AET5Gv20622000.17">
    <property type="protein sequence ID" value="AET5Gv20622000.17"/>
    <property type="gene ID" value="AET5Gv20622000"/>
</dbReference>
<keyword evidence="5" id="KW-1185">Reference proteome</keyword>
<reference evidence="4" key="4">
    <citation type="submission" date="2019-03" db="UniProtKB">
        <authorList>
            <consortium name="EnsemblPlants"/>
        </authorList>
    </citation>
    <scope>IDENTIFICATION</scope>
</reference>
<reference evidence="5" key="1">
    <citation type="journal article" date="2014" name="Science">
        <title>Ancient hybridizations among the ancestral genomes of bread wheat.</title>
        <authorList>
            <consortium name="International Wheat Genome Sequencing Consortium,"/>
            <person name="Marcussen T."/>
            <person name="Sandve S.R."/>
            <person name="Heier L."/>
            <person name="Spannagl M."/>
            <person name="Pfeifer M."/>
            <person name="Jakobsen K.S."/>
            <person name="Wulff B.B."/>
            <person name="Steuernagel B."/>
            <person name="Mayer K.F."/>
            <person name="Olsen O.A."/>
        </authorList>
    </citation>
    <scope>NUCLEOTIDE SEQUENCE [LARGE SCALE GENOMIC DNA]</scope>
    <source>
        <strain evidence="5">cv. AL8/78</strain>
    </source>
</reference>
<protein>
    <recommendedName>
        <fullName evidence="6">BHLH domain-containing protein</fullName>
    </recommendedName>
</protein>
<evidence type="ECO:0000256" key="3">
    <source>
        <dbReference type="ARBA" id="ARBA00023163"/>
    </source>
</evidence>
<evidence type="ECO:0000313" key="5">
    <source>
        <dbReference type="Proteomes" id="UP000015105"/>
    </source>
</evidence>
<dbReference type="SUPFAM" id="SSF47459">
    <property type="entry name" value="HLH, helix-loop-helix DNA-binding domain"/>
    <property type="match status" value="1"/>
</dbReference>
<dbReference type="InterPro" id="IPR045239">
    <property type="entry name" value="bHLH95_bHLH"/>
</dbReference>
<accession>A0A453L421</accession>
<evidence type="ECO:0008006" key="6">
    <source>
        <dbReference type="Google" id="ProtNLM"/>
    </source>
</evidence>
<dbReference type="InterPro" id="IPR036638">
    <property type="entry name" value="HLH_DNA-bd_sf"/>
</dbReference>
<evidence type="ECO:0000313" key="4">
    <source>
        <dbReference type="EnsemblPlants" id="AET5Gv20622000.17"/>
    </source>
</evidence>
<evidence type="ECO:0000256" key="2">
    <source>
        <dbReference type="ARBA" id="ARBA00023015"/>
    </source>
</evidence>